<comment type="caution">
    <text evidence="2">The sequence shown here is derived from an EMBL/GenBank/DDBJ whole genome shotgun (WGS) entry which is preliminary data.</text>
</comment>
<feature type="compositionally biased region" description="Basic and acidic residues" evidence="1">
    <location>
        <begin position="1"/>
        <end position="21"/>
    </location>
</feature>
<name>A0ABD3J089_EUCGL</name>
<dbReference type="EMBL" id="JBJKBG010000010">
    <property type="protein sequence ID" value="KAL3720776.1"/>
    <property type="molecule type" value="Genomic_DNA"/>
</dbReference>
<organism evidence="2 3">
    <name type="scientific">Eucalyptus globulus</name>
    <name type="common">Tasmanian blue gum</name>
    <dbReference type="NCBI Taxonomy" id="34317"/>
    <lineage>
        <taxon>Eukaryota</taxon>
        <taxon>Viridiplantae</taxon>
        <taxon>Streptophyta</taxon>
        <taxon>Embryophyta</taxon>
        <taxon>Tracheophyta</taxon>
        <taxon>Spermatophyta</taxon>
        <taxon>Magnoliopsida</taxon>
        <taxon>eudicotyledons</taxon>
        <taxon>Gunneridae</taxon>
        <taxon>Pentapetalae</taxon>
        <taxon>rosids</taxon>
        <taxon>malvids</taxon>
        <taxon>Myrtales</taxon>
        <taxon>Myrtaceae</taxon>
        <taxon>Myrtoideae</taxon>
        <taxon>Eucalypteae</taxon>
        <taxon>Eucalyptus</taxon>
    </lineage>
</organism>
<keyword evidence="3" id="KW-1185">Reference proteome</keyword>
<protein>
    <submittedName>
        <fullName evidence="2">Uncharacterized protein</fullName>
    </submittedName>
</protein>
<evidence type="ECO:0000313" key="2">
    <source>
        <dbReference type="EMBL" id="KAL3720777.1"/>
    </source>
</evidence>
<sequence length="248" mass="28662">MEEICAARDAPDLSPSTHEENAQISTSETGKPPLLSFAMLRRAMGVQIFYLDKNELSARVYKGVLLKDDKEQGEAKDGEDGGPLYTRKYWVDKKLNKNCWMFLAKEPIPTDDEHWQWIEEEEPCYSGNEKMHVAELRRICWLEINGKCNTIMLSLWTTYEVEILVKIRERSRGWDAPVNLSLALPDGNKQERMERLEGLEKEKWHRISIGQFETTPKTVGKISFSLKQTDGNWKTRLCVKAIVLRPTT</sequence>
<proteinExistence type="predicted"/>
<dbReference type="PANTHER" id="PTHR48478:SF1">
    <property type="entry name" value="LECTIN-LIKE"/>
    <property type="match status" value="1"/>
</dbReference>
<dbReference type="InterPro" id="IPR052147">
    <property type="entry name" value="PP2-like/Lectin"/>
</dbReference>
<dbReference type="PANTHER" id="PTHR48478">
    <property type="entry name" value="LECTIN-LIKE"/>
    <property type="match status" value="1"/>
</dbReference>
<dbReference type="InterPro" id="IPR025886">
    <property type="entry name" value="PP2-like"/>
</dbReference>
<dbReference type="EMBL" id="JBJKBG010000010">
    <property type="protein sequence ID" value="KAL3720777.1"/>
    <property type="molecule type" value="Genomic_DNA"/>
</dbReference>
<feature type="region of interest" description="Disordered" evidence="1">
    <location>
        <begin position="1"/>
        <end position="29"/>
    </location>
</feature>
<reference evidence="2 3" key="1">
    <citation type="submission" date="2024-11" db="EMBL/GenBank/DDBJ databases">
        <title>Chromosome-level genome assembly of Eucalyptus globulus Labill. provides insights into its genome evolution.</title>
        <authorList>
            <person name="Li X."/>
        </authorList>
    </citation>
    <scope>NUCLEOTIDE SEQUENCE [LARGE SCALE GENOMIC DNA]</scope>
    <source>
        <strain evidence="2">CL2024</strain>
        <tissue evidence="2">Fresh tender leaves</tissue>
    </source>
</reference>
<dbReference type="AlphaFoldDB" id="A0ABD3J089"/>
<dbReference type="Pfam" id="PF14299">
    <property type="entry name" value="PP2"/>
    <property type="match status" value="1"/>
</dbReference>
<gene>
    <name evidence="2" type="ORF">ACJRO7_005566</name>
</gene>
<evidence type="ECO:0000313" key="3">
    <source>
        <dbReference type="Proteomes" id="UP001634007"/>
    </source>
</evidence>
<evidence type="ECO:0000256" key="1">
    <source>
        <dbReference type="SAM" id="MobiDB-lite"/>
    </source>
</evidence>
<accession>A0ABD3J089</accession>
<dbReference type="Proteomes" id="UP001634007">
    <property type="component" value="Unassembled WGS sequence"/>
</dbReference>